<evidence type="ECO:0000256" key="5">
    <source>
        <dbReference type="ARBA" id="ARBA00022679"/>
    </source>
</evidence>
<comment type="caution">
    <text evidence="9">The sequence shown here is derived from an EMBL/GenBank/DDBJ whole genome shotgun (WGS) entry which is preliminary data.</text>
</comment>
<dbReference type="InterPro" id="IPR036667">
    <property type="entry name" value="PTS_IIB_sorbose-sp_sf"/>
</dbReference>
<dbReference type="RefSeq" id="WP_002606317.1">
    <property type="nucleotide sequence ID" value="NZ_AP025565.1"/>
</dbReference>
<reference evidence="10" key="3">
    <citation type="journal article" date="2022" name="Clin. Infect. Dis.">
        <title>Association between Clostridium innocuum and antibiotic-associated diarrhea in adults and children: A cross-sectional study and comparative genomics analysis.</title>
        <authorList>
            <person name="Cherny K.E."/>
            <person name="Muscat E.B."/>
            <person name="Balaji A."/>
            <person name="Mukherjee J."/>
            <person name="Ozer E.A."/>
            <person name="Angarone M.P."/>
            <person name="Hauser A.R."/>
            <person name="Sichel J.S."/>
            <person name="Amponsah E."/>
            <person name="Kociolek L.K."/>
        </authorList>
    </citation>
    <scope>NUCLEOTIDE SEQUENCE</scope>
    <source>
        <strain evidence="10">NU1-AC-029v</strain>
    </source>
</reference>
<keyword evidence="2" id="KW-0813">Transport</keyword>
<evidence type="ECO:0000313" key="12">
    <source>
        <dbReference type="Proteomes" id="UP000030008"/>
    </source>
</evidence>
<evidence type="ECO:0000256" key="7">
    <source>
        <dbReference type="ARBA" id="ARBA00022777"/>
    </source>
</evidence>
<dbReference type="PROSITE" id="PS51101">
    <property type="entry name" value="PTS_EIIB_TYPE_4"/>
    <property type="match status" value="1"/>
</dbReference>
<evidence type="ECO:0000256" key="6">
    <source>
        <dbReference type="ARBA" id="ARBA00022683"/>
    </source>
</evidence>
<dbReference type="GO" id="GO:0009401">
    <property type="term" value="P:phosphoenolpyruvate-dependent sugar phosphotransferase system"/>
    <property type="evidence" value="ECO:0007669"/>
    <property type="project" value="UniProtKB-KW"/>
</dbReference>
<dbReference type="Gene3D" id="3.40.35.10">
    <property type="entry name" value="Phosphotransferase system, sorbose subfamily IIB component"/>
    <property type="match status" value="1"/>
</dbReference>
<dbReference type="Proteomes" id="UP000030008">
    <property type="component" value="Unassembled WGS sequence"/>
</dbReference>
<reference evidence="9 12" key="1">
    <citation type="submission" date="2014-08" db="EMBL/GenBank/DDBJ databases">
        <title>Clostridium innocuum, an unnegligible vancomycin-resistant pathogen causing extra-intestinal infections.</title>
        <authorList>
            <person name="Feng Y."/>
            <person name="Chiu C.-H."/>
        </authorList>
    </citation>
    <scope>NUCLEOTIDE SEQUENCE [LARGE SCALE GENOMIC DNA]</scope>
    <source>
        <strain evidence="9 12">AN88</strain>
    </source>
</reference>
<evidence type="ECO:0000256" key="3">
    <source>
        <dbReference type="ARBA" id="ARBA00022490"/>
    </source>
</evidence>
<evidence type="ECO:0000313" key="9">
    <source>
        <dbReference type="EMBL" id="KGJ53957.1"/>
    </source>
</evidence>
<gene>
    <name evidence="9" type="ORF">CIAN88_06290</name>
    <name evidence="11" type="ORF">GT664_17675</name>
    <name evidence="10" type="ORF">MKC95_04175</name>
</gene>
<dbReference type="Proteomes" id="UP001203972">
    <property type="component" value="Unassembled WGS sequence"/>
</dbReference>
<keyword evidence="6" id="KW-0598">Phosphotransferase system</keyword>
<comment type="subcellular location">
    <subcellularLocation>
        <location evidence="1">Cytoplasm</location>
    </subcellularLocation>
</comment>
<dbReference type="Proteomes" id="UP000604383">
    <property type="component" value="Unassembled WGS sequence"/>
</dbReference>
<accession>A0A099I9T5</accession>
<dbReference type="GO" id="GO:0005737">
    <property type="term" value="C:cytoplasm"/>
    <property type="evidence" value="ECO:0007669"/>
    <property type="project" value="UniProtKB-SubCell"/>
</dbReference>
<keyword evidence="5" id="KW-0808">Transferase</keyword>
<evidence type="ECO:0000256" key="4">
    <source>
        <dbReference type="ARBA" id="ARBA00022597"/>
    </source>
</evidence>
<reference evidence="11" key="2">
    <citation type="journal article" date="2019" name="Nat. Med.">
        <title>A library of human gut bacterial isolates paired with longitudinal multiomics data enables mechanistic microbiome research.</title>
        <authorList>
            <person name="Poyet M."/>
            <person name="Groussin M."/>
            <person name="Gibbons S.M."/>
            <person name="Avila-Pacheco J."/>
            <person name="Jiang X."/>
            <person name="Kearney S.M."/>
            <person name="Perrotta A.R."/>
            <person name="Berdy B."/>
            <person name="Zhao S."/>
            <person name="Lieberman T.D."/>
            <person name="Swanson P.K."/>
            <person name="Smith M."/>
            <person name="Roesemann S."/>
            <person name="Alexander J.E."/>
            <person name="Rich S.A."/>
            <person name="Livny J."/>
            <person name="Vlamakis H."/>
            <person name="Clish C."/>
            <person name="Bullock K."/>
            <person name="Deik A."/>
            <person name="Scott J."/>
            <person name="Pierce K.A."/>
            <person name="Xavier R.J."/>
            <person name="Alm E.J."/>
        </authorList>
    </citation>
    <scope>NUCLEOTIDE SEQUENCE</scope>
    <source>
        <strain evidence="11">BIOML-A12</strain>
    </source>
</reference>
<keyword evidence="3" id="KW-0963">Cytoplasm</keyword>
<dbReference type="AlphaFoldDB" id="A0A099I9T5"/>
<organism evidence="9 12">
    <name type="scientific">Clostridium innocuum</name>
    <dbReference type="NCBI Taxonomy" id="1522"/>
    <lineage>
        <taxon>Bacteria</taxon>
        <taxon>Bacillati</taxon>
        <taxon>Bacillota</taxon>
        <taxon>Clostridia</taxon>
        <taxon>Eubacteriales</taxon>
        <taxon>Clostridiaceae</taxon>
        <taxon>Clostridium</taxon>
    </lineage>
</organism>
<dbReference type="EMBL" id="JQIF01000024">
    <property type="protein sequence ID" value="KGJ53957.1"/>
    <property type="molecule type" value="Genomic_DNA"/>
</dbReference>
<dbReference type="SUPFAM" id="SSF52728">
    <property type="entry name" value="PTS IIb component"/>
    <property type="match status" value="1"/>
</dbReference>
<keyword evidence="7" id="KW-0418">Kinase</keyword>
<evidence type="ECO:0000259" key="8">
    <source>
        <dbReference type="PROSITE" id="PS51101"/>
    </source>
</evidence>
<evidence type="ECO:0000313" key="11">
    <source>
        <dbReference type="EMBL" id="MZH57530.1"/>
    </source>
</evidence>
<evidence type="ECO:0000313" key="10">
    <source>
        <dbReference type="EMBL" id="MCR0231962.1"/>
    </source>
</evidence>
<evidence type="ECO:0000256" key="1">
    <source>
        <dbReference type="ARBA" id="ARBA00004496"/>
    </source>
</evidence>
<protein>
    <submittedName>
        <fullName evidence="9 10">PTS sugar transporter</fullName>
    </submittedName>
    <submittedName>
        <fullName evidence="11">PTS transporter subunit IIB</fullName>
    </submittedName>
</protein>
<dbReference type="EMBL" id="JAKTMA010000005">
    <property type="protein sequence ID" value="MCR0231962.1"/>
    <property type="molecule type" value="Genomic_DNA"/>
</dbReference>
<sequence length="164" mass="18064">MTEIKLIRIDFRLMHGQVVTNWIKQVSADSILIVDDKLAADKFLAQVFLMAAPPGVKVAIRPIEKAVAAFKKDVFKDKKLLILFKSVENAKKAFDLGFPMKALQVGGLGNGTNKVMISNELSLSEQEAEMLEAMQNEGVAVTLQVTPKDPAFTLHDALKEVRGK</sequence>
<name>A0A099I9T5_CLOIN</name>
<dbReference type="Pfam" id="PF03830">
    <property type="entry name" value="PTSIIB_sorb"/>
    <property type="match status" value="1"/>
</dbReference>
<dbReference type="InterPro" id="IPR004720">
    <property type="entry name" value="PTS_IIB_sorbose-sp"/>
</dbReference>
<proteinExistence type="predicted"/>
<keyword evidence="4 9" id="KW-0762">Sugar transport</keyword>
<dbReference type="EMBL" id="WWTN01000038">
    <property type="protein sequence ID" value="MZH57530.1"/>
    <property type="molecule type" value="Genomic_DNA"/>
</dbReference>
<dbReference type="GO" id="GO:0008982">
    <property type="term" value="F:protein-N(PI)-phosphohistidine-sugar phosphotransferase activity"/>
    <property type="evidence" value="ECO:0007669"/>
    <property type="project" value="InterPro"/>
</dbReference>
<evidence type="ECO:0000256" key="2">
    <source>
        <dbReference type="ARBA" id="ARBA00022448"/>
    </source>
</evidence>
<feature type="domain" description="PTS EIIB type-4" evidence="8">
    <location>
        <begin position="1"/>
        <end position="164"/>
    </location>
</feature>
<dbReference type="GO" id="GO:0016301">
    <property type="term" value="F:kinase activity"/>
    <property type="evidence" value="ECO:0007669"/>
    <property type="project" value="UniProtKB-KW"/>
</dbReference>